<name>A0A411YDB5_9ACTN</name>
<proteinExistence type="predicted"/>
<gene>
    <name evidence="1" type="ORF">ER308_06315</name>
</gene>
<dbReference type="AlphaFoldDB" id="A0A411YDB5"/>
<evidence type="ECO:0000313" key="1">
    <source>
        <dbReference type="EMBL" id="QBI19190.1"/>
    </source>
</evidence>
<dbReference type="RefSeq" id="WP_131154187.1">
    <property type="nucleotide sequence ID" value="NZ_CP036402.1"/>
</dbReference>
<dbReference type="Proteomes" id="UP000291469">
    <property type="component" value="Chromosome"/>
</dbReference>
<sequence length="119" mass="13386">MARAFAHLYLEVERGARPHRQLQRLLCPVLYARLPEVWVRPHAPPPQLRTVTGCRTAPGSFEAVATVTRGHRVGALAFRLRRTSAGWRVDELCRPEHGPLPDPPFPVPVDEPDVFDLVP</sequence>
<dbReference type="OrthoDB" id="3218510at2"/>
<protein>
    <submittedName>
        <fullName evidence="1">Uncharacterized protein</fullName>
    </submittedName>
</protein>
<organism evidence="1 2">
    <name type="scientific">Egibacter rhizosphaerae</name>
    <dbReference type="NCBI Taxonomy" id="1670831"/>
    <lineage>
        <taxon>Bacteria</taxon>
        <taxon>Bacillati</taxon>
        <taxon>Actinomycetota</taxon>
        <taxon>Nitriliruptoria</taxon>
        <taxon>Egibacterales</taxon>
        <taxon>Egibacteraceae</taxon>
        <taxon>Egibacter</taxon>
    </lineage>
</organism>
<dbReference type="InterPro" id="IPR045596">
    <property type="entry name" value="DUF6459"/>
</dbReference>
<dbReference type="EMBL" id="CP036402">
    <property type="protein sequence ID" value="QBI19190.1"/>
    <property type="molecule type" value="Genomic_DNA"/>
</dbReference>
<keyword evidence="2" id="KW-1185">Reference proteome</keyword>
<dbReference type="Pfam" id="PF20060">
    <property type="entry name" value="DUF6459"/>
    <property type="match status" value="1"/>
</dbReference>
<reference evidence="1 2" key="1">
    <citation type="submission" date="2019-01" db="EMBL/GenBank/DDBJ databases">
        <title>Egibacter rhizosphaerae EGI 80759T.</title>
        <authorList>
            <person name="Chen D.-D."/>
            <person name="Tian Y."/>
            <person name="Jiao J.-Y."/>
            <person name="Zhang X.-T."/>
            <person name="Zhang Y.-G."/>
            <person name="Zhang Y."/>
            <person name="Xiao M."/>
            <person name="Shu W.-S."/>
            <person name="Li W.-J."/>
        </authorList>
    </citation>
    <scope>NUCLEOTIDE SEQUENCE [LARGE SCALE GENOMIC DNA]</scope>
    <source>
        <strain evidence="1 2">EGI 80759</strain>
    </source>
</reference>
<evidence type="ECO:0000313" key="2">
    <source>
        <dbReference type="Proteomes" id="UP000291469"/>
    </source>
</evidence>
<dbReference type="KEGG" id="erz:ER308_06315"/>
<accession>A0A411YDB5</accession>